<feature type="compositionally biased region" description="Acidic residues" evidence="5">
    <location>
        <begin position="216"/>
        <end position="231"/>
    </location>
</feature>
<keyword evidence="4" id="KW-0175">Coiled coil</keyword>
<dbReference type="InterPro" id="IPR009053">
    <property type="entry name" value="Prefoldin"/>
</dbReference>
<sequence>MGEKQASKGTVTAMSSLYPTEDAQKAAKRVQDTISQKRQELEHLQSFISDNTNLINLVQRLPDHLHHDIMVPFGKAAFFPGRLIHTNELLVLLGEGYYAGTTSKQTVEILKRRGKALETQVDSLNAMMQDLKAEASFFSTTAAEAAVGFRKVLDLGEGIVEIREDYMEEGTSGDRETEPGPLKEVSSSFSEADSKKVASEDEEFARIMSRLDELEKEELEAEGNDESEEDEPTKADLDSISDKISLQKLNVEDASSTITLIQVMFFSSPVYRFDSAIYTQGQRFNELETKAISIAFSILKNFICEETPGGISHDHTLVSNVKKFAEKAVMPPKVENKVQAFSSPRSQVPRETSEPKFDSQKAFTGSIVEHADNLETSSRKNTPSQSSGSQPSKPVSKFKMQRR</sequence>
<dbReference type="CDD" id="cd23159">
    <property type="entry name" value="Prefoldin_URI1"/>
    <property type="match status" value="1"/>
</dbReference>
<evidence type="ECO:0000313" key="7">
    <source>
        <dbReference type="Proteomes" id="UP001187192"/>
    </source>
</evidence>
<dbReference type="GO" id="GO:0000122">
    <property type="term" value="P:negative regulation of transcription by RNA polymerase II"/>
    <property type="evidence" value="ECO:0007669"/>
    <property type="project" value="TreeGrafter"/>
</dbReference>
<dbReference type="GO" id="GO:0006457">
    <property type="term" value="P:protein folding"/>
    <property type="evidence" value="ECO:0007669"/>
    <property type="project" value="UniProtKB-ARBA"/>
</dbReference>
<dbReference type="GO" id="GO:0003682">
    <property type="term" value="F:chromatin binding"/>
    <property type="evidence" value="ECO:0007669"/>
    <property type="project" value="TreeGrafter"/>
</dbReference>
<evidence type="ECO:0000256" key="1">
    <source>
        <dbReference type="ARBA" id="ARBA00004123"/>
    </source>
</evidence>
<evidence type="ECO:0000313" key="6">
    <source>
        <dbReference type="EMBL" id="GMN53826.1"/>
    </source>
</evidence>
<evidence type="ECO:0000256" key="2">
    <source>
        <dbReference type="ARBA" id="ARBA00023242"/>
    </source>
</evidence>
<keyword evidence="7" id="KW-1185">Reference proteome</keyword>
<feature type="coiled-coil region" evidence="4">
    <location>
        <begin position="107"/>
        <end position="134"/>
    </location>
</feature>
<dbReference type="Gene3D" id="1.10.287.370">
    <property type="match status" value="1"/>
</dbReference>
<dbReference type="GO" id="GO:0009409">
    <property type="term" value="P:response to cold"/>
    <property type="evidence" value="ECO:0007669"/>
    <property type="project" value="UniProtKB-ARBA"/>
</dbReference>
<feature type="region of interest" description="Disordered" evidence="5">
    <location>
        <begin position="165"/>
        <end position="201"/>
    </location>
</feature>
<evidence type="ECO:0000256" key="5">
    <source>
        <dbReference type="SAM" id="MobiDB-lite"/>
    </source>
</evidence>
<comment type="similarity">
    <text evidence="3">Belongs to the RNA polymerase II subunit 5-mediating protein family.</text>
</comment>
<feature type="compositionally biased region" description="Low complexity" evidence="5">
    <location>
        <begin position="383"/>
        <end position="397"/>
    </location>
</feature>
<feature type="region of interest" description="Disordered" evidence="5">
    <location>
        <begin position="216"/>
        <end position="239"/>
    </location>
</feature>
<dbReference type="Pfam" id="PF02996">
    <property type="entry name" value="Prefoldin"/>
    <property type="match status" value="1"/>
</dbReference>
<feature type="region of interest" description="Disordered" evidence="5">
    <location>
        <begin position="338"/>
        <end position="403"/>
    </location>
</feature>
<dbReference type="InterPro" id="IPR052255">
    <property type="entry name" value="RNA_pol_II_subunit5-mediator"/>
</dbReference>
<evidence type="ECO:0000256" key="4">
    <source>
        <dbReference type="SAM" id="Coils"/>
    </source>
</evidence>
<dbReference type="PANTHER" id="PTHR15111:SF0">
    <property type="entry name" value="UNCONVENTIONAL PREFOLDIN RPB5 INTERACTOR 1"/>
    <property type="match status" value="1"/>
</dbReference>
<dbReference type="GO" id="GO:0003714">
    <property type="term" value="F:transcription corepressor activity"/>
    <property type="evidence" value="ECO:0007669"/>
    <property type="project" value="TreeGrafter"/>
</dbReference>
<dbReference type="Proteomes" id="UP001187192">
    <property type="component" value="Unassembled WGS sequence"/>
</dbReference>
<reference evidence="6" key="1">
    <citation type="submission" date="2023-07" db="EMBL/GenBank/DDBJ databases">
        <title>draft genome sequence of fig (Ficus carica).</title>
        <authorList>
            <person name="Takahashi T."/>
            <person name="Nishimura K."/>
        </authorList>
    </citation>
    <scope>NUCLEOTIDE SEQUENCE</scope>
</reference>
<dbReference type="SUPFAM" id="SSF46579">
    <property type="entry name" value="Prefoldin"/>
    <property type="match status" value="1"/>
</dbReference>
<dbReference type="GO" id="GO:0005634">
    <property type="term" value="C:nucleus"/>
    <property type="evidence" value="ECO:0007669"/>
    <property type="project" value="UniProtKB-SubCell"/>
</dbReference>
<name>A0AA88AZS5_FICCA</name>
<keyword evidence="2" id="KW-0539">Nucleus</keyword>
<dbReference type="PANTHER" id="PTHR15111">
    <property type="entry name" value="RNA POLYMERASE II SUBUNIT 5-MEDIATING PROTEIN NNX3"/>
    <property type="match status" value="1"/>
</dbReference>
<proteinExistence type="inferred from homology"/>
<evidence type="ECO:0008006" key="8">
    <source>
        <dbReference type="Google" id="ProtNLM"/>
    </source>
</evidence>
<protein>
    <recommendedName>
        <fullName evidence="8">RNA polymerase II subunit 5-mediating protein homolog</fullName>
    </recommendedName>
</protein>
<accession>A0AA88AZS5</accession>
<comment type="subcellular location">
    <subcellularLocation>
        <location evidence="1">Nucleus</location>
    </subcellularLocation>
</comment>
<dbReference type="AlphaFoldDB" id="A0AA88AZS5"/>
<comment type="caution">
    <text evidence="6">The sequence shown here is derived from an EMBL/GenBank/DDBJ whole genome shotgun (WGS) entry which is preliminary data.</text>
</comment>
<dbReference type="InterPro" id="IPR004127">
    <property type="entry name" value="Prefoldin_subunit_alpha"/>
</dbReference>
<dbReference type="GO" id="GO:0019212">
    <property type="term" value="F:phosphatase inhibitor activity"/>
    <property type="evidence" value="ECO:0007669"/>
    <property type="project" value="TreeGrafter"/>
</dbReference>
<evidence type="ECO:0000256" key="3">
    <source>
        <dbReference type="ARBA" id="ARBA00038295"/>
    </source>
</evidence>
<dbReference type="EMBL" id="BTGU01000048">
    <property type="protein sequence ID" value="GMN53826.1"/>
    <property type="molecule type" value="Genomic_DNA"/>
</dbReference>
<gene>
    <name evidence="6" type="ORF">TIFTF001_022958</name>
</gene>
<organism evidence="6 7">
    <name type="scientific">Ficus carica</name>
    <name type="common">Common fig</name>
    <dbReference type="NCBI Taxonomy" id="3494"/>
    <lineage>
        <taxon>Eukaryota</taxon>
        <taxon>Viridiplantae</taxon>
        <taxon>Streptophyta</taxon>
        <taxon>Embryophyta</taxon>
        <taxon>Tracheophyta</taxon>
        <taxon>Spermatophyta</taxon>
        <taxon>Magnoliopsida</taxon>
        <taxon>eudicotyledons</taxon>
        <taxon>Gunneridae</taxon>
        <taxon>Pentapetalae</taxon>
        <taxon>rosids</taxon>
        <taxon>fabids</taxon>
        <taxon>Rosales</taxon>
        <taxon>Moraceae</taxon>
        <taxon>Ficeae</taxon>
        <taxon>Ficus</taxon>
    </lineage>
</organism>
<feature type="compositionally biased region" description="Polar residues" evidence="5">
    <location>
        <begin position="339"/>
        <end position="350"/>
    </location>
</feature>